<protein>
    <submittedName>
        <fullName evidence="2">Uncharacterized protein</fullName>
    </submittedName>
</protein>
<feature type="compositionally biased region" description="Low complexity" evidence="1">
    <location>
        <begin position="98"/>
        <end position="120"/>
    </location>
</feature>
<feature type="region of interest" description="Disordered" evidence="1">
    <location>
        <begin position="1"/>
        <end position="134"/>
    </location>
</feature>
<accession>A0A081XHN9</accession>
<evidence type="ECO:0000256" key="1">
    <source>
        <dbReference type="SAM" id="MobiDB-lite"/>
    </source>
</evidence>
<name>A0A081XHN9_STRTO</name>
<dbReference type="AlphaFoldDB" id="A0A081XHN9"/>
<organism evidence="2 3">
    <name type="scientific">Streptomyces toyocaensis</name>
    <dbReference type="NCBI Taxonomy" id="55952"/>
    <lineage>
        <taxon>Bacteria</taxon>
        <taxon>Bacillati</taxon>
        <taxon>Actinomycetota</taxon>
        <taxon>Actinomycetes</taxon>
        <taxon>Kitasatosporales</taxon>
        <taxon>Streptomycetaceae</taxon>
        <taxon>Streptomyces</taxon>
    </lineage>
</organism>
<keyword evidence="3" id="KW-1185">Reference proteome</keyword>
<dbReference type="Proteomes" id="UP000028341">
    <property type="component" value="Unassembled WGS sequence"/>
</dbReference>
<feature type="compositionally biased region" description="Low complexity" evidence="1">
    <location>
        <begin position="66"/>
        <end position="78"/>
    </location>
</feature>
<feature type="compositionally biased region" description="Polar residues" evidence="1">
    <location>
        <begin position="27"/>
        <end position="40"/>
    </location>
</feature>
<evidence type="ECO:0000313" key="2">
    <source>
        <dbReference type="EMBL" id="KES03062.1"/>
    </source>
</evidence>
<proteinExistence type="predicted"/>
<dbReference type="EMBL" id="JFCB01000053">
    <property type="protein sequence ID" value="KES03062.1"/>
    <property type="molecule type" value="Genomic_DNA"/>
</dbReference>
<gene>
    <name evidence="2" type="ORF">BU52_32600</name>
</gene>
<comment type="caution">
    <text evidence="2">The sequence shown here is derived from an EMBL/GenBank/DDBJ whole genome shotgun (WGS) entry which is preliminary data.</text>
</comment>
<reference evidence="2 3" key="1">
    <citation type="submission" date="2014-02" db="EMBL/GenBank/DDBJ databases">
        <title>The genome announcement of Streptomyces toyocaensis NRRL15009.</title>
        <authorList>
            <person name="Hong H.-J."/>
            <person name="Kwun M.J."/>
        </authorList>
    </citation>
    <scope>NUCLEOTIDE SEQUENCE [LARGE SCALE GENOMIC DNA]</scope>
    <source>
        <strain evidence="2 3">NRRL 15009</strain>
    </source>
</reference>
<evidence type="ECO:0000313" key="3">
    <source>
        <dbReference type="Proteomes" id="UP000028341"/>
    </source>
</evidence>
<sequence length="155" mass="15735">MTGQRTGVRPRALPRASRGRVRASPSHWESSTPTKRTGASVSIAARQRRAVVTTPAASNSSEAAPRKSTGSSCQSGSKSRTRPPDAGPSSGVRPARHSSATAAGGSGAATTPPGFTAIPACGGRPRANSTAGATVYDTWEPTTCRNCSSELKTGT</sequence>